<feature type="region of interest" description="Disordered" evidence="1">
    <location>
        <begin position="56"/>
        <end position="77"/>
    </location>
</feature>
<name>A0A392QCK7_9FABA</name>
<comment type="caution">
    <text evidence="2">The sequence shown here is derived from an EMBL/GenBank/DDBJ whole genome shotgun (WGS) entry which is preliminary data.</text>
</comment>
<feature type="non-terminal residue" evidence="2">
    <location>
        <position position="77"/>
    </location>
</feature>
<organism evidence="2 3">
    <name type="scientific">Trifolium medium</name>
    <dbReference type="NCBI Taxonomy" id="97028"/>
    <lineage>
        <taxon>Eukaryota</taxon>
        <taxon>Viridiplantae</taxon>
        <taxon>Streptophyta</taxon>
        <taxon>Embryophyta</taxon>
        <taxon>Tracheophyta</taxon>
        <taxon>Spermatophyta</taxon>
        <taxon>Magnoliopsida</taxon>
        <taxon>eudicotyledons</taxon>
        <taxon>Gunneridae</taxon>
        <taxon>Pentapetalae</taxon>
        <taxon>rosids</taxon>
        <taxon>fabids</taxon>
        <taxon>Fabales</taxon>
        <taxon>Fabaceae</taxon>
        <taxon>Papilionoideae</taxon>
        <taxon>50 kb inversion clade</taxon>
        <taxon>NPAAA clade</taxon>
        <taxon>Hologalegina</taxon>
        <taxon>IRL clade</taxon>
        <taxon>Trifolieae</taxon>
        <taxon>Trifolium</taxon>
    </lineage>
</organism>
<feature type="non-terminal residue" evidence="2">
    <location>
        <position position="1"/>
    </location>
</feature>
<protein>
    <submittedName>
        <fullName evidence="2">Serine esterase family protein</fullName>
    </submittedName>
</protein>
<evidence type="ECO:0000256" key="1">
    <source>
        <dbReference type="SAM" id="MobiDB-lite"/>
    </source>
</evidence>
<dbReference type="AlphaFoldDB" id="A0A392QCK7"/>
<reference evidence="2 3" key="1">
    <citation type="journal article" date="2018" name="Front. Plant Sci.">
        <title>Red Clover (Trifolium pratense) and Zigzag Clover (T. medium) - A Picture of Genomic Similarities and Differences.</title>
        <authorList>
            <person name="Dluhosova J."/>
            <person name="Istvanek J."/>
            <person name="Nedelnik J."/>
            <person name="Repkova J."/>
        </authorList>
    </citation>
    <scope>NUCLEOTIDE SEQUENCE [LARGE SCALE GENOMIC DNA]</scope>
    <source>
        <strain evidence="3">cv. 10/8</strain>
        <tissue evidence="2">Leaf</tissue>
    </source>
</reference>
<sequence>VPEVYRTRTGTRYVSGTGTLSKTEYTSSIRRQHELPKSNLQVIDEKYPHIVHAKSGTVDDISSKESTNVGGETIDME</sequence>
<dbReference type="EMBL" id="LXQA010125834">
    <property type="protein sequence ID" value="MCI21612.1"/>
    <property type="molecule type" value="Genomic_DNA"/>
</dbReference>
<accession>A0A392QCK7</accession>
<evidence type="ECO:0000313" key="3">
    <source>
        <dbReference type="Proteomes" id="UP000265520"/>
    </source>
</evidence>
<evidence type="ECO:0000313" key="2">
    <source>
        <dbReference type="EMBL" id="MCI21612.1"/>
    </source>
</evidence>
<proteinExistence type="predicted"/>
<dbReference type="Proteomes" id="UP000265520">
    <property type="component" value="Unassembled WGS sequence"/>
</dbReference>
<keyword evidence="3" id="KW-1185">Reference proteome</keyword>